<feature type="region of interest" description="Disordered" evidence="9">
    <location>
        <begin position="90"/>
        <end position="110"/>
    </location>
</feature>
<evidence type="ECO:0000256" key="2">
    <source>
        <dbReference type="ARBA" id="ARBA00022723"/>
    </source>
</evidence>
<evidence type="ECO:0000256" key="7">
    <source>
        <dbReference type="ARBA" id="ARBA00023163"/>
    </source>
</evidence>
<evidence type="ECO:0000256" key="1">
    <source>
        <dbReference type="ARBA" id="ARBA00004123"/>
    </source>
</evidence>
<dbReference type="SMART" id="SM00355">
    <property type="entry name" value="ZnF_C2H2"/>
    <property type="match status" value="2"/>
</dbReference>
<sequence length="392" mass="43779">MGSTNFVLSKMIQDSVLKMCAENMEFSQSLEIDGIICVSNGSIQNDVVIKMHRTVVKPAQPPASIASWEGDQYEMIDSTLERNSVEIYHDTPQTDHDTPQTSSQSNPVMPESICKGVTVKTPRGAAIGHQPLGIHGNSLSSQVPMYISSDVSKKHKKKPHPLDQPPANGNLYKCVKQEIKEEKEDVLDDGYGGVGAEEENNWMREEDLLGTIQGLSKKINEDSALMNWSNNQPMTTTVKHKSQRKRYSNSLSGSPFPDKPFKCELCLKTFAIRYDLKKHSRIHTGEKPYTCKSCSKTFTQSSSLYLHMRNVHKEKSFRRSPKVSRNVEGLHSSDIRLTPKCSIKDEILHDAQDSSNLIESFRESPKVSQNVEGLHSSDVNVVNDNNDAKSAS</sequence>
<keyword evidence="2" id="KW-0479">Metal-binding</keyword>
<evidence type="ECO:0000256" key="4">
    <source>
        <dbReference type="ARBA" id="ARBA00022771"/>
    </source>
</evidence>
<dbReference type="PANTHER" id="PTHR24399">
    <property type="entry name" value="ZINC FINGER AND BTB DOMAIN-CONTAINING"/>
    <property type="match status" value="1"/>
</dbReference>
<dbReference type="GO" id="GO:0000978">
    <property type="term" value="F:RNA polymerase II cis-regulatory region sequence-specific DNA binding"/>
    <property type="evidence" value="ECO:0007669"/>
    <property type="project" value="TreeGrafter"/>
</dbReference>
<comment type="caution">
    <text evidence="10">The sequence shown here is derived from an EMBL/GenBank/DDBJ whole genome shotgun (WGS) entry which is preliminary data.</text>
</comment>
<reference evidence="10" key="1">
    <citation type="submission" date="2022-03" db="EMBL/GenBank/DDBJ databases">
        <authorList>
            <person name="Martin C."/>
        </authorList>
    </citation>
    <scope>NUCLEOTIDE SEQUENCE</scope>
</reference>
<comment type="subcellular location">
    <subcellularLocation>
        <location evidence="1">Nucleus</location>
    </subcellularLocation>
</comment>
<dbReference type="FunFam" id="3.30.160.60:FF:000690">
    <property type="entry name" value="Zinc finger protein 354C"/>
    <property type="match status" value="1"/>
</dbReference>
<evidence type="ECO:0000256" key="3">
    <source>
        <dbReference type="ARBA" id="ARBA00022737"/>
    </source>
</evidence>
<feature type="compositionally biased region" description="Polar residues" evidence="9">
    <location>
        <begin position="228"/>
        <end position="237"/>
    </location>
</feature>
<dbReference type="GO" id="GO:0008270">
    <property type="term" value="F:zinc ion binding"/>
    <property type="evidence" value="ECO:0007669"/>
    <property type="project" value="UniProtKB-KW"/>
</dbReference>
<dbReference type="InterPro" id="IPR013087">
    <property type="entry name" value="Znf_C2H2_type"/>
</dbReference>
<dbReference type="OrthoDB" id="6327333at2759"/>
<feature type="region of interest" description="Disordered" evidence="9">
    <location>
        <begin position="228"/>
        <end position="251"/>
    </location>
</feature>
<keyword evidence="7" id="KW-0804">Transcription</keyword>
<keyword evidence="4" id="KW-0863">Zinc-finger</keyword>
<keyword evidence="11" id="KW-1185">Reference proteome</keyword>
<dbReference type="Gene3D" id="3.30.160.60">
    <property type="entry name" value="Classic Zinc Finger"/>
    <property type="match status" value="2"/>
</dbReference>
<feature type="region of interest" description="Disordered" evidence="9">
    <location>
        <begin position="368"/>
        <end position="392"/>
    </location>
</feature>
<dbReference type="FunFam" id="3.30.160.60:FF:000072">
    <property type="entry name" value="zinc finger protein 143 isoform X1"/>
    <property type="match status" value="1"/>
</dbReference>
<dbReference type="Pfam" id="PF00096">
    <property type="entry name" value="zf-C2H2"/>
    <property type="match status" value="2"/>
</dbReference>
<gene>
    <name evidence="10" type="ORF">OFUS_LOCUS5363</name>
</gene>
<keyword evidence="5" id="KW-0862">Zinc</keyword>
<dbReference type="EMBL" id="CAIIXF020000002">
    <property type="protein sequence ID" value="CAH1778445.1"/>
    <property type="molecule type" value="Genomic_DNA"/>
</dbReference>
<evidence type="ECO:0000256" key="9">
    <source>
        <dbReference type="SAM" id="MobiDB-lite"/>
    </source>
</evidence>
<dbReference type="InterPro" id="IPR036236">
    <property type="entry name" value="Znf_C2H2_sf"/>
</dbReference>
<evidence type="ECO:0000313" key="10">
    <source>
        <dbReference type="EMBL" id="CAH1778445.1"/>
    </source>
</evidence>
<dbReference type="PROSITE" id="PS00028">
    <property type="entry name" value="ZINC_FINGER_C2H2_1"/>
    <property type="match status" value="2"/>
</dbReference>
<proteinExistence type="predicted"/>
<evidence type="ECO:0000313" key="11">
    <source>
        <dbReference type="Proteomes" id="UP000749559"/>
    </source>
</evidence>
<dbReference type="PANTHER" id="PTHR24399:SF23">
    <property type="entry name" value="C2H2-TYPE DOMAIN-CONTAINING PROTEIN"/>
    <property type="match status" value="1"/>
</dbReference>
<protein>
    <submittedName>
        <fullName evidence="10">Uncharacterized protein</fullName>
    </submittedName>
</protein>
<accession>A0A8J1TK62</accession>
<name>A0A8J1TK62_OWEFU</name>
<organism evidence="10 11">
    <name type="scientific">Owenia fusiformis</name>
    <name type="common">Polychaete worm</name>
    <dbReference type="NCBI Taxonomy" id="6347"/>
    <lineage>
        <taxon>Eukaryota</taxon>
        <taxon>Metazoa</taxon>
        <taxon>Spiralia</taxon>
        <taxon>Lophotrochozoa</taxon>
        <taxon>Annelida</taxon>
        <taxon>Polychaeta</taxon>
        <taxon>Sedentaria</taxon>
        <taxon>Canalipalpata</taxon>
        <taxon>Sabellida</taxon>
        <taxon>Oweniida</taxon>
        <taxon>Oweniidae</taxon>
        <taxon>Owenia</taxon>
    </lineage>
</organism>
<dbReference type="AlphaFoldDB" id="A0A8J1TK62"/>
<keyword evidence="8" id="KW-0539">Nucleus</keyword>
<keyword evidence="3" id="KW-0677">Repeat</keyword>
<dbReference type="SUPFAM" id="SSF57667">
    <property type="entry name" value="beta-beta-alpha zinc fingers"/>
    <property type="match status" value="1"/>
</dbReference>
<dbReference type="GO" id="GO:0005654">
    <property type="term" value="C:nucleoplasm"/>
    <property type="evidence" value="ECO:0007669"/>
    <property type="project" value="TreeGrafter"/>
</dbReference>
<dbReference type="GO" id="GO:0001227">
    <property type="term" value="F:DNA-binding transcription repressor activity, RNA polymerase II-specific"/>
    <property type="evidence" value="ECO:0007669"/>
    <property type="project" value="TreeGrafter"/>
</dbReference>
<dbReference type="PROSITE" id="PS50157">
    <property type="entry name" value="ZINC_FINGER_C2H2_2"/>
    <property type="match status" value="2"/>
</dbReference>
<evidence type="ECO:0000256" key="6">
    <source>
        <dbReference type="ARBA" id="ARBA00023015"/>
    </source>
</evidence>
<evidence type="ECO:0000256" key="5">
    <source>
        <dbReference type="ARBA" id="ARBA00022833"/>
    </source>
</evidence>
<keyword evidence="6" id="KW-0805">Transcription regulation</keyword>
<dbReference type="Proteomes" id="UP000749559">
    <property type="component" value="Unassembled WGS sequence"/>
</dbReference>
<evidence type="ECO:0000256" key="8">
    <source>
        <dbReference type="ARBA" id="ARBA00023242"/>
    </source>
</evidence>
<feature type="compositionally biased region" description="Basic residues" evidence="9">
    <location>
        <begin position="238"/>
        <end position="247"/>
    </location>
</feature>